<feature type="compositionally biased region" description="Basic residues" evidence="2">
    <location>
        <begin position="74"/>
        <end position="83"/>
    </location>
</feature>
<accession>A0AA39XGI7</accession>
<dbReference type="AlphaFoldDB" id="A0AA39XGI7"/>
<comment type="caution">
    <text evidence="4">The sequence shown here is derived from an EMBL/GenBank/DDBJ whole genome shotgun (WGS) entry which is preliminary data.</text>
</comment>
<dbReference type="SMART" id="SM00066">
    <property type="entry name" value="GAL4"/>
    <property type="match status" value="1"/>
</dbReference>
<keyword evidence="1" id="KW-0539">Nucleus</keyword>
<gene>
    <name evidence="4" type="ORF">B0T14DRAFT_47815</name>
</gene>
<evidence type="ECO:0000313" key="5">
    <source>
        <dbReference type="Proteomes" id="UP001175000"/>
    </source>
</evidence>
<evidence type="ECO:0000256" key="2">
    <source>
        <dbReference type="SAM" id="MobiDB-lite"/>
    </source>
</evidence>
<proteinExistence type="predicted"/>
<dbReference type="SUPFAM" id="SSF57701">
    <property type="entry name" value="Zn2/Cys6 DNA-binding domain"/>
    <property type="match status" value="1"/>
</dbReference>
<organism evidence="4 5">
    <name type="scientific">Immersiella caudata</name>
    <dbReference type="NCBI Taxonomy" id="314043"/>
    <lineage>
        <taxon>Eukaryota</taxon>
        <taxon>Fungi</taxon>
        <taxon>Dikarya</taxon>
        <taxon>Ascomycota</taxon>
        <taxon>Pezizomycotina</taxon>
        <taxon>Sordariomycetes</taxon>
        <taxon>Sordariomycetidae</taxon>
        <taxon>Sordariales</taxon>
        <taxon>Lasiosphaeriaceae</taxon>
        <taxon>Immersiella</taxon>
    </lineage>
</organism>
<dbReference type="Gene3D" id="4.10.240.10">
    <property type="entry name" value="Zn(2)-C6 fungal-type DNA-binding domain"/>
    <property type="match status" value="1"/>
</dbReference>
<feature type="domain" description="Zn(2)-C6 fungal-type" evidence="3">
    <location>
        <begin position="8"/>
        <end position="76"/>
    </location>
</feature>
<reference evidence="4" key="1">
    <citation type="submission" date="2023-06" db="EMBL/GenBank/DDBJ databases">
        <title>Genome-scale phylogeny and comparative genomics of the fungal order Sordariales.</title>
        <authorList>
            <consortium name="Lawrence Berkeley National Laboratory"/>
            <person name="Hensen N."/>
            <person name="Bonometti L."/>
            <person name="Westerberg I."/>
            <person name="Brannstrom I.O."/>
            <person name="Guillou S."/>
            <person name="Cros-Aarteil S."/>
            <person name="Calhoun S."/>
            <person name="Haridas S."/>
            <person name="Kuo A."/>
            <person name="Mondo S."/>
            <person name="Pangilinan J."/>
            <person name="Riley R."/>
            <person name="Labutti K."/>
            <person name="Andreopoulos B."/>
            <person name="Lipzen A."/>
            <person name="Chen C."/>
            <person name="Yanf M."/>
            <person name="Daum C."/>
            <person name="Ng V."/>
            <person name="Clum A."/>
            <person name="Steindorff A."/>
            <person name="Ohm R."/>
            <person name="Martin F."/>
            <person name="Silar P."/>
            <person name="Natvig D."/>
            <person name="Lalanne C."/>
            <person name="Gautier V."/>
            <person name="Ament-Velasquez S.L."/>
            <person name="Kruys A."/>
            <person name="Hutchinson M.I."/>
            <person name="Powell A.J."/>
            <person name="Barry K."/>
            <person name="Miller A.N."/>
            <person name="Grigoriev I.V."/>
            <person name="Debuchy R."/>
            <person name="Gladieux P."/>
            <person name="Thoren M.H."/>
            <person name="Johannesson H."/>
        </authorList>
    </citation>
    <scope>NUCLEOTIDE SEQUENCE</scope>
    <source>
        <strain evidence="4">CBS 606.72</strain>
    </source>
</reference>
<sequence length="450" mass="48799">MSATTPQMPRRQSCDRCHNQKVRCHTDGPEEIFIPGGTADNQVISNGRFVSSFPCRRCTKAGAPCIFSPQLRSGRPRLTRNSKRIPTSTMPSSARPPPSPSKSISSSPLSISTPYFGLTDLVNPEDYGSIPGLQVPPVPLALDPTGILTPVSHLSTEDQGNLGGFGPWLGSPFTPHNIPLSYLEAPCSSASSNLLPRDATGRAPSLFAAVSATSPSGVLPVTDFVWDDYSLSFEDQFEELGQIHKRIYQIARSVRSVTASSSSPLAEEIFKAGSWLVNLTTRYTTSRQFELGSGPSPQPTLSNVHNSVDTSFCLMVIGCHQVILAVFQGILASLVHSFRDTSQSHCPSETPTFTSSLATETDKILKLANNFLGQFDGSLVGLLAVMRADNQPPSSSSSSDSFDEVGGHANNYYWQFYAEATAFRQAEWRRTEVQKLLDTVRSIVEYAVVT</sequence>
<dbReference type="InterPro" id="IPR001138">
    <property type="entry name" value="Zn2Cys6_DnaBD"/>
</dbReference>
<evidence type="ECO:0000313" key="4">
    <source>
        <dbReference type="EMBL" id="KAK0632907.1"/>
    </source>
</evidence>
<name>A0AA39XGI7_9PEZI</name>
<evidence type="ECO:0000256" key="1">
    <source>
        <dbReference type="ARBA" id="ARBA00023242"/>
    </source>
</evidence>
<dbReference type="InterPro" id="IPR036864">
    <property type="entry name" value="Zn2-C6_fun-type_DNA-bd_sf"/>
</dbReference>
<feature type="region of interest" description="Disordered" evidence="2">
    <location>
        <begin position="69"/>
        <end position="108"/>
    </location>
</feature>
<keyword evidence="5" id="KW-1185">Reference proteome</keyword>
<dbReference type="GO" id="GO:0000981">
    <property type="term" value="F:DNA-binding transcription factor activity, RNA polymerase II-specific"/>
    <property type="evidence" value="ECO:0007669"/>
    <property type="project" value="InterPro"/>
</dbReference>
<dbReference type="EMBL" id="JAULSU010000001">
    <property type="protein sequence ID" value="KAK0632907.1"/>
    <property type="molecule type" value="Genomic_DNA"/>
</dbReference>
<evidence type="ECO:0000259" key="3">
    <source>
        <dbReference type="SMART" id="SM00066"/>
    </source>
</evidence>
<dbReference type="Proteomes" id="UP001175000">
    <property type="component" value="Unassembled WGS sequence"/>
</dbReference>
<dbReference type="GO" id="GO:0008270">
    <property type="term" value="F:zinc ion binding"/>
    <property type="evidence" value="ECO:0007669"/>
    <property type="project" value="InterPro"/>
</dbReference>
<protein>
    <recommendedName>
        <fullName evidence="3">Zn(2)-C6 fungal-type domain-containing protein</fullName>
    </recommendedName>
</protein>
<dbReference type="CDD" id="cd00067">
    <property type="entry name" value="GAL4"/>
    <property type="match status" value="1"/>
</dbReference>